<reference evidence="1" key="1">
    <citation type="submission" date="2023-10" db="EMBL/GenBank/DDBJ databases">
        <title>Genome assembly of Pristionchus species.</title>
        <authorList>
            <person name="Yoshida K."/>
            <person name="Sommer R.J."/>
        </authorList>
    </citation>
    <scope>NUCLEOTIDE SEQUENCE</scope>
    <source>
        <strain evidence="1">RS0144</strain>
    </source>
</reference>
<dbReference type="Gene3D" id="1.10.3480.20">
    <property type="match status" value="1"/>
</dbReference>
<name>A0AAV5SU87_9BILA</name>
<feature type="non-terminal residue" evidence="1">
    <location>
        <position position="1"/>
    </location>
</feature>
<dbReference type="Proteomes" id="UP001432027">
    <property type="component" value="Unassembled WGS sequence"/>
</dbReference>
<accession>A0AAV5SU87</accession>
<organism evidence="1 2">
    <name type="scientific">Pristionchus entomophagus</name>
    <dbReference type="NCBI Taxonomy" id="358040"/>
    <lineage>
        <taxon>Eukaryota</taxon>
        <taxon>Metazoa</taxon>
        <taxon>Ecdysozoa</taxon>
        <taxon>Nematoda</taxon>
        <taxon>Chromadorea</taxon>
        <taxon>Rhabditida</taxon>
        <taxon>Rhabditina</taxon>
        <taxon>Diplogasteromorpha</taxon>
        <taxon>Diplogasteroidea</taxon>
        <taxon>Neodiplogasteridae</taxon>
        <taxon>Pristionchus</taxon>
    </lineage>
</organism>
<dbReference type="AlphaFoldDB" id="A0AAV5SU87"/>
<evidence type="ECO:0000313" key="2">
    <source>
        <dbReference type="Proteomes" id="UP001432027"/>
    </source>
</evidence>
<keyword evidence="2" id="KW-1185">Reference proteome</keyword>
<sequence length="124" mass="15153">VQQWLKFSIYERYKFAERVGFELGVGSNCEYFFQLFTKVFEIETDYRVWQNLVPVFKLLHAQAADKENNLYCDKRMRKWCIGQCKKIVERVGWEGCNNEFRETAYQRYIVFNLLYYCEDKDFSE</sequence>
<gene>
    <name evidence="1" type="ORF">PENTCL1PPCAC_8537</name>
</gene>
<protein>
    <submittedName>
        <fullName evidence="1">Uncharacterized protein</fullName>
    </submittedName>
</protein>
<feature type="non-terminal residue" evidence="1">
    <location>
        <position position="124"/>
    </location>
</feature>
<dbReference type="EMBL" id="BTSX01000002">
    <property type="protein sequence ID" value="GMS86362.1"/>
    <property type="molecule type" value="Genomic_DNA"/>
</dbReference>
<proteinExistence type="predicted"/>
<comment type="caution">
    <text evidence="1">The sequence shown here is derived from an EMBL/GenBank/DDBJ whole genome shotgun (WGS) entry which is preliminary data.</text>
</comment>
<evidence type="ECO:0000313" key="1">
    <source>
        <dbReference type="EMBL" id="GMS86362.1"/>
    </source>
</evidence>